<evidence type="ECO:0000259" key="4">
    <source>
        <dbReference type="PROSITE" id="PS50110"/>
    </source>
</evidence>
<dbReference type="EC" id="2.7.13.3" evidence="5"/>
<dbReference type="AlphaFoldDB" id="A0A0N7LRX9"/>
<dbReference type="PANTHER" id="PTHR45339:SF1">
    <property type="entry name" value="HYBRID SIGNAL TRANSDUCTION HISTIDINE KINASE J"/>
    <property type="match status" value="1"/>
</dbReference>
<feature type="domain" description="Response regulatory" evidence="4">
    <location>
        <begin position="11"/>
        <end position="127"/>
    </location>
</feature>
<dbReference type="Proteomes" id="UP000054823">
    <property type="component" value="Unassembled WGS sequence"/>
</dbReference>
<gene>
    <name evidence="5" type="primary">rpfC_1</name>
    <name evidence="5" type="ORF">SHM7688_01508</name>
</gene>
<dbReference type="Gene3D" id="3.40.50.2300">
    <property type="match status" value="1"/>
</dbReference>
<dbReference type="PROSITE" id="PS50110">
    <property type="entry name" value="RESPONSE_REGULATORY"/>
    <property type="match status" value="1"/>
</dbReference>
<keyword evidence="6" id="KW-1185">Reference proteome</keyword>
<evidence type="ECO:0000256" key="1">
    <source>
        <dbReference type="ARBA" id="ARBA00022553"/>
    </source>
</evidence>
<sequence length="143" mass="15569">MEADLAARNLSILVADDEPVNRKIIQRLLKHCGLTCDLVEDGFECVSKAMAEDYDLILMDIDMPGMGGIEAARELQKLRGATTPKIIAVTAHVSVAQKEACDQAGFDGFIPKPVKLETLTQVLKESLFDTDTAVQPSPLENAR</sequence>
<organism evidence="5 6">
    <name type="scientific">Shimia marina</name>
    <dbReference type="NCBI Taxonomy" id="321267"/>
    <lineage>
        <taxon>Bacteria</taxon>
        <taxon>Pseudomonadati</taxon>
        <taxon>Pseudomonadota</taxon>
        <taxon>Alphaproteobacteria</taxon>
        <taxon>Rhodobacterales</taxon>
        <taxon>Roseobacteraceae</taxon>
    </lineage>
</organism>
<dbReference type="CDD" id="cd17546">
    <property type="entry name" value="REC_hyHK_CKI1_RcsC-like"/>
    <property type="match status" value="1"/>
</dbReference>
<dbReference type="STRING" id="321267.SHM7688_01508"/>
<evidence type="ECO:0000256" key="2">
    <source>
        <dbReference type="ARBA" id="ARBA00023012"/>
    </source>
</evidence>
<dbReference type="PANTHER" id="PTHR45339">
    <property type="entry name" value="HYBRID SIGNAL TRANSDUCTION HISTIDINE KINASE J"/>
    <property type="match status" value="1"/>
</dbReference>
<dbReference type="EMBL" id="CYPW01000012">
    <property type="protein sequence ID" value="CUH52068.1"/>
    <property type="molecule type" value="Genomic_DNA"/>
</dbReference>
<accession>A0A0N7LRX9</accession>
<proteinExistence type="predicted"/>
<protein>
    <submittedName>
        <fullName evidence="5">Sensory/regulatory protein RpfC</fullName>
        <ecNumber evidence="5">2.7.13.3</ecNumber>
    </submittedName>
</protein>
<dbReference type="InterPro" id="IPR011006">
    <property type="entry name" value="CheY-like_superfamily"/>
</dbReference>
<dbReference type="InterPro" id="IPR001789">
    <property type="entry name" value="Sig_transdc_resp-reg_receiver"/>
</dbReference>
<evidence type="ECO:0000313" key="5">
    <source>
        <dbReference type="EMBL" id="CUH52068.1"/>
    </source>
</evidence>
<keyword evidence="5" id="KW-0808">Transferase</keyword>
<keyword evidence="2" id="KW-0902">Two-component regulatory system</keyword>
<dbReference type="GO" id="GO:0004673">
    <property type="term" value="F:protein histidine kinase activity"/>
    <property type="evidence" value="ECO:0007669"/>
    <property type="project" value="UniProtKB-EC"/>
</dbReference>
<dbReference type="GO" id="GO:0000160">
    <property type="term" value="P:phosphorelay signal transduction system"/>
    <property type="evidence" value="ECO:0007669"/>
    <property type="project" value="UniProtKB-KW"/>
</dbReference>
<keyword evidence="1 3" id="KW-0597">Phosphoprotein</keyword>
<dbReference type="Pfam" id="PF00072">
    <property type="entry name" value="Response_reg"/>
    <property type="match status" value="1"/>
</dbReference>
<evidence type="ECO:0000256" key="3">
    <source>
        <dbReference type="PROSITE-ProRule" id="PRU00169"/>
    </source>
</evidence>
<reference evidence="5 6" key="1">
    <citation type="submission" date="2015-09" db="EMBL/GenBank/DDBJ databases">
        <authorList>
            <consortium name="Swine Surveillance"/>
        </authorList>
    </citation>
    <scope>NUCLEOTIDE SEQUENCE [LARGE SCALE GENOMIC DNA]</scope>
    <source>
        <strain evidence="5 6">CECT 7688</strain>
    </source>
</reference>
<dbReference type="SUPFAM" id="SSF52172">
    <property type="entry name" value="CheY-like"/>
    <property type="match status" value="1"/>
</dbReference>
<evidence type="ECO:0000313" key="6">
    <source>
        <dbReference type="Proteomes" id="UP000054823"/>
    </source>
</evidence>
<feature type="modified residue" description="4-aspartylphosphate" evidence="3">
    <location>
        <position position="60"/>
    </location>
</feature>
<name>A0A0N7LRX9_9RHOB</name>
<dbReference type="SMART" id="SM00448">
    <property type="entry name" value="REC"/>
    <property type="match status" value="1"/>
</dbReference>